<dbReference type="Proteomes" id="UP001597203">
    <property type="component" value="Unassembled WGS sequence"/>
</dbReference>
<organism evidence="1 2">
    <name type="scientific">Sphingobium olei</name>
    <dbReference type="NCBI Taxonomy" id="420955"/>
    <lineage>
        <taxon>Bacteria</taxon>
        <taxon>Pseudomonadati</taxon>
        <taxon>Pseudomonadota</taxon>
        <taxon>Alphaproteobacteria</taxon>
        <taxon>Sphingomonadales</taxon>
        <taxon>Sphingomonadaceae</taxon>
        <taxon>Sphingobium</taxon>
    </lineage>
</organism>
<comment type="caution">
    <text evidence="1">The sequence shown here is derived from an EMBL/GenBank/DDBJ whole genome shotgun (WGS) entry which is preliminary data.</text>
</comment>
<evidence type="ECO:0008006" key="3">
    <source>
        <dbReference type="Google" id="ProtNLM"/>
    </source>
</evidence>
<name>A0ABW3P6H6_9SPHN</name>
<proteinExistence type="predicted"/>
<protein>
    <recommendedName>
        <fullName evidence="3">AlgX/AlgJ SGNH hydrolase-like domain-containing protein</fullName>
    </recommendedName>
</protein>
<keyword evidence="2" id="KW-1185">Reference proteome</keyword>
<sequence>MKKLIFLAGGALAALVAAEALLQALPVPDGIALAPPSPQWQTRRLEPGARTTMSFGWDLRHATHGTINASGFTAPFPYRDGAQVGAVIGDSYVEGLSTTENERLAPSIARSLGQPGTAIYNFGVSGASLPHYLGLARIVGQRYRLQWASLVIISHDFEEGFAPQAGMYHWSETPALIAYTPSKSYGLTEKIGRRSALYRYVRMNLKFSLQSLFSSGFADEGGASGCPRATLSAQDGRLIDDWLTALPGALRLSPDRIVLTFDSDRTAYQQMGRKPSPCKTRDGLALARLKDEAKARGFRVVDTAPVFAAAWARDHRPFDHAPLDRHWTGYGNKLVAQAISNALGPKR</sequence>
<dbReference type="SUPFAM" id="SSF52266">
    <property type="entry name" value="SGNH hydrolase"/>
    <property type="match status" value="1"/>
</dbReference>
<reference evidence="2" key="1">
    <citation type="journal article" date="2019" name="Int. J. Syst. Evol. Microbiol.">
        <title>The Global Catalogue of Microorganisms (GCM) 10K type strain sequencing project: providing services to taxonomists for standard genome sequencing and annotation.</title>
        <authorList>
            <consortium name="The Broad Institute Genomics Platform"/>
            <consortium name="The Broad Institute Genome Sequencing Center for Infectious Disease"/>
            <person name="Wu L."/>
            <person name="Ma J."/>
        </authorList>
    </citation>
    <scope>NUCLEOTIDE SEQUENCE [LARGE SCALE GENOMIC DNA]</scope>
    <source>
        <strain evidence="2">CCUG 54329</strain>
    </source>
</reference>
<dbReference type="RefSeq" id="WP_380914296.1">
    <property type="nucleotide sequence ID" value="NZ_JBHTLS010000134.1"/>
</dbReference>
<evidence type="ECO:0000313" key="2">
    <source>
        <dbReference type="Proteomes" id="UP001597203"/>
    </source>
</evidence>
<evidence type="ECO:0000313" key="1">
    <source>
        <dbReference type="EMBL" id="MFD1107074.1"/>
    </source>
</evidence>
<gene>
    <name evidence="1" type="ORF">ACFQ24_19595</name>
</gene>
<dbReference type="EMBL" id="JBHTLS010000134">
    <property type="protein sequence ID" value="MFD1107074.1"/>
    <property type="molecule type" value="Genomic_DNA"/>
</dbReference>
<accession>A0ABW3P6H6</accession>